<evidence type="ECO:0000313" key="1">
    <source>
        <dbReference type="EMBL" id="MBP1860678.1"/>
    </source>
</evidence>
<sequence length="119" mass="12883">MSEQQRESEELFIEGAAAGSVSQYAAFVAKVQGMQPADKANLVSRLVGANGNTYVYVLQSELKGVGAYEGKLTGVLTGATIRAFNQFCDQRNRAALCRAGPLSRPARDVFLDFMRETNS</sequence>
<comment type="caution">
    <text evidence="1">The sequence shown here is derived from an EMBL/GenBank/DDBJ whole genome shotgun (WGS) entry which is preliminary data.</text>
</comment>
<gene>
    <name evidence="1" type="ORF">J2Z75_004199</name>
</gene>
<name>A0ABS4ERV0_9HYPH</name>
<proteinExistence type="predicted"/>
<dbReference type="RefSeq" id="WP_209854685.1">
    <property type="nucleotide sequence ID" value="NZ_JAGGJV010000008.1"/>
</dbReference>
<dbReference type="EMBL" id="JAGGJV010000008">
    <property type="protein sequence ID" value="MBP1860678.1"/>
    <property type="molecule type" value="Genomic_DNA"/>
</dbReference>
<dbReference type="Proteomes" id="UP000823786">
    <property type="component" value="Unassembled WGS sequence"/>
</dbReference>
<protein>
    <submittedName>
        <fullName evidence="1">Uncharacterized protein</fullName>
    </submittedName>
</protein>
<reference evidence="1 2" key="1">
    <citation type="submission" date="2021-03" db="EMBL/GenBank/DDBJ databases">
        <title>Genomic Encyclopedia of Type Strains, Phase IV (KMG-IV): sequencing the most valuable type-strain genomes for metagenomic binning, comparative biology and taxonomic classification.</title>
        <authorList>
            <person name="Goeker M."/>
        </authorList>
    </citation>
    <scope>NUCLEOTIDE SEQUENCE [LARGE SCALE GENOMIC DNA]</scope>
    <source>
        <strain evidence="1 2">DSM 26427</strain>
    </source>
</reference>
<organism evidence="1 2">
    <name type="scientific">Rhizobium herbae</name>
    <dbReference type="NCBI Taxonomy" id="508661"/>
    <lineage>
        <taxon>Bacteria</taxon>
        <taxon>Pseudomonadati</taxon>
        <taxon>Pseudomonadota</taxon>
        <taxon>Alphaproteobacteria</taxon>
        <taxon>Hyphomicrobiales</taxon>
        <taxon>Rhizobiaceae</taxon>
        <taxon>Rhizobium/Agrobacterium group</taxon>
        <taxon>Rhizobium</taxon>
    </lineage>
</organism>
<accession>A0ABS4ERV0</accession>
<keyword evidence="2" id="KW-1185">Reference proteome</keyword>
<evidence type="ECO:0000313" key="2">
    <source>
        <dbReference type="Proteomes" id="UP000823786"/>
    </source>
</evidence>